<dbReference type="GeneID" id="20765"/>
<name>G5E8D1_MOUSE</name>
<evidence type="ECO:0000256" key="1">
    <source>
        <dbReference type="ARBA" id="ARBA00010412"/>
    </source>
</evidence>
<dbReference type="AlphaFoldDB" id="G5E8D1"/>
<dbReference type="CTD" id="20765"/>
<evidence type="ECO:0000313" key="5">
    <source>
        <dbReference type="Proteomes" id="UP000000589"/>
    </source>
</evidence>
<dbReference type="Pfam" id="PF14820">
    <property type="entry name" value="SPRR2"/>
    <property type="match status" value="1"/>
</dbReference>
<dbReference type="AGR" id="MGI:1330344"/>
<dbReference type="MGI" id="MGI:1330344">
    <property type="gene designation" value="Sprr2k"/>
</dbReference>
<keyword evidence="5" id="KW-1185">Reference proteome</keyword>
<comment type="similarity">
    <text evidence="1">Belongs to the cornifin (SPRR) family.</text>
</comment>
<reference evidence="3 5" key="1">
    <citation type="journal article" date="2009" name="PLoS Biol.">
        <title>Lineage-specific biology revealed by a finished genome assembly of the mouse.</title>
        <authorList>
            <consortium name="Mouse Genome Sequencing Consortium"/>
            <person name="Church D.M."/>
            <person name="Goodstadt L."/>
            <person name="Hillier L.W."/>
            <person name="Zody M.C."/>
            <person name="Goldstein S."/>
            <person name="She X."/>
            <person name="Bult C.J."/>
            <person name="Agarwala R."/>
            <person name="Cherry J.L."/>
            <person name="DiCuccio M."/>
            <person name="Hlavina W."/>
            <person name="Kapustin Y."/>
            <person name="Meric P."/>
            <person name="Maglott D."/>
            <person name="Birtle Z."/>
            <person name="Marques A.C."/>
            <person name="Graves T."/>
            <person name="Zhou S."/>
            <person name="Teague B."/>
            <person name="Potamousis K."/>
            <person name="Churas C."/>
            <person name="Place M."/>
            <person name="Herschleb J."/>
            <person name="Runnheim R."/>
            <person name="Forrest D."/>
            <person name="Amos-Landgraf J."/>
            <person name="Schwartz D.C."/>
            <person name="Cheng Z."/>
            <person name="Lindblad-Toh K."/>
            <person name="Eichler E.E."/>
            <person name="Ponting C.P."/>
        </authorList>
    </citation>
    <scope>NUCLEOTIDE SEQUENCE [LARGE SCALE GENOMIC DNA]</scope>
    <source>
        <strain evidence="3 5">C57BL/6J</strain>
    </source>
</reference>
<reference evidence="3 5" key="2">
    <citation type="journal article" date="2011" name="PLoS Biol.">
        <title>Modernizing reference genome assemblies.</title>
        <authorList>
            <person name="Church D.M."/>
            <person name="Schneider V.A."/>
            <person name="Graves T."/>
            <person name="Auger K."/>
            <person name="Cunningham F."/>
            <person name="Bouk N."/>
            <person name="Chen H.C."/>
            <person name="Agarwala R."/>
            <person name="McLaren W.M."/>
            <person name="Ritchie G.R."/>
            <person name="Albracht D."/>
            <person name="Kremitzki M."/>
            <person name="Rock S."/>
            <person name="Kotkiewicz H."/>
            <person name="Kremitzki C."/>
            <person name="Wollam A."/>
            <person name="Trani L."/>
            <person name="Fulton L."/>
            <person name="Fulton R."/>
            <person name="Matthews L."/>
            <person name="Whitehead S."/>
            <person name="Chow W."/>
            <person name="Torrance J."/>
            <person name="Dunn M."/>
            <person name="Harden G."/>
            <person name="Threadgold G."/>
            <person name="Wood J."/>
            <person name="Collins J."/>
            <person name="Heath P."/>
            <person name="Griffiths G."/>
            <person name="Pelan S."/>
            <person name="Grafham D."/>
            <person name="Eichler E.E."/>
            <person name="Weinstock G."/>
            <person name="Mardis E.R."/>
            <person name="Wilson R.K."/>
            <person name="Howe K."/>
            <person name="Flicek P."/>
            <person name="Hubbard T."/>
        </authorList>
    </citation>
    <scope>NUCLEOTIDE SEQUENCE [LARGE SCALE GENOMIC DNA]</scope>
    <source>
        <strain evidence="3 5">C57BL/6J</strain>
    </source>
</reference>
<dbReference type="BioGRID-ORCS" id="20765">
    <property type="hits" value="3 hits in 76 CRISPR screens"/>
</dbReference>
<dbReference type="GeneTree" id="ENSGT00950000184701"/>
<dbReference type="OMA" id="PCSPPKC"/>
<evidence type="ECO:0007829" key="6">
    <source>
        <dbReference type="ProteomicsDB" id="G5E8D1"/>
    </source>
</evidence>
<reference evidence="3" key="3">
    <citation type="submission" date="2025-08" db="UniProtKB">
        <authorList>
            <consortium name="Ensembl"/>
        </authorList>
    </citation>
    <scope>IDENTIFICATION</scope>
    <source>
        <strain evidence="3">C57BL/6J</strain>
    </source>
</reference>
<accession>G5E8D1</accession>
<proteinExistence type="evidence at protein level"/>
<dbReference type="Bgee" id="ENSMUSG00000054215">
    <property type="expression patterns" value="Expressed in mucous cell of stomach and 23 other cell types or tissues"/>
</dbReference>
<dbReference type="UCSC" id="uc008qea.1">
    <property type="organism name" value="mouse"/>
</dbReference>
<dbReference type="PRINTS" id="PR00021">
    <property type="entry name" value="PRORICH"/>
</dbReference>
<dbReference type="GO" id="GO:0001533">
    <property type="term" value="C:cornified envelope"/>
    <property type="evidence" value="ECO:0007669"/>
    <property type="project" value="InterPro"/>
</dbReference>
<sequence length="68" mass="7559">MSYQEQQCKQLCQPLPVYPPPKPCSPPKCPEPCPPPKCPETCPPQPCQRKCPPVLEAPCQQKCPSKSK</sequence>
<keyword evidence="6" id="KW-1267">Proteomics identification</keyword>
<gene>
    <name evidence="3 4" type="primary">Sprr2k</name>
</gene>
<evidence type="ECO:0000256" key="2">
    <source>
        <dbReference type="ARBA" id="ARBA00022737"/>
    </source>
</evidence>
<dbReference type="ProteomicsDB" id="334541"/>
<dbReference type="VEuPathDB" id="HostDB:ENSMUSG00000054215"/>
<dbReference type="InterPro" id="IPR029142">
    <property type="entry name" value="SPRR2"/>
</dbReference>
<dbReference type="RefSeq" id="NP_035607.2">
    <property type="nucleotide sequence ID" value="NM_011477.3"/>
</dbReference>
<organism evidence="3 5">
    <name type="scientific">Mus musculus</name>
    <name type="common">Mouse</name>
    <dbReference type="NCBI Taxonomy" id="10090"/>
    <lineage>
        <taxon>Eukaryota</taxon>
        <taxon>Metazoa</taxon>
        <taxon>Chordata</taxon>
        <taxon>Craniata</taxon>
        <taxon>Vertebrata</taxon>
        <taxon>Euteleostomi</taxon>
        <taxon>Mammalia</taxon>
        <taxon>Eutheria</taxon>
        <taxon>Euarchontoglires</taxon>
        <taxon>Glires</taxon>
        <taxon>Rodentia</taxon>
        <taxon>Myomorpha</taxon>
        <taxon>Muroidea</taxon>
        <taxon>Muridae</taxon>
        <taxon>Murinae</taxon>
        <taxon>Mus</taxon>
        <taxon>Mus</taxon>
    </lineage>
</organism>
<protein>
    <submittedName>
        <fullName evidence="3">Small proline-rich protein 2K</fullName>
    </submittedName>
</protein>
<evidence type="ECO:0000313" key="3">
    <source>
        <dbReference type="Ensembl" id="ENSMUSP00000063287.3"/>
    </source>
</evidence>
<dbReference type="HOGENOM" id="CLU_192372_0_0_1"/>
<dbReference type="DNASU" id="20765"/>
<reference evidence="3" key="4">
    <citation type="submission" date="2025-09" db="UniProtKB">
        <authorList>
            <consortium name="Ensembl"/>
        </authorList>
    </citation>
    <scope>IDENTIFICATION</scope>
    <source>
        <strain evidence="3">C57BL/6J</strain>
    </source>
</reference>
<dbReference type="KEGG" id="mmu:20765"/>
<evidence type="ECO:0000313" key="4">
    <source>
        <dbReference type="MGI" id="MGI:1330344"/>
    </source>
</evidence>
<dbReference type="Ensembl" id="ENSMUST00000067102.3">
    <property type="protein sequence ID" value="ENSMUSP00000063287.3"/>
    <property type="gene ID" value="ENSMUSG00000054215.3"/>
</dbReference>
<keyword evidence="2" id="KW-0677">Repeat</keyword>
<dbReference type="Proteomes" id="UP000000589">
    <property type="component" value="Chromosome 3"/>
</dbReference>